<dbReference type="AlphaFoldDB" id="A0AAC8WHP8"/>
<evidence type="ECO:0000313" key="3">
    <source>
        <dbReference type="Proteomes" id="UP000067061"/>
    </source>
</evidence>
<dbReference type="InterPro" id="IPR052745">
    <property type="entry name" value="G3P_Oxidase/Oxidoreductase"/>
</dbReference>
<evidence type="ECO:0000259" key="1">
    <source>
        <dbReference type="Pfam" id="PF01266"/>
    </source>
</evidence>
<dbReference type="Pfam" id="PF01266">
    <property type="entry name" value="DAO"/>
    <property type="match status" value="1"/>
</dbReference>
<dbReference type="SUPFAM" id="SSF51905">
    <property type="entry name" value="FAD/NAD(P)-binding domain"/>
    <property type="match status" value="1"/>
</dbReference>
<evidence type="ECO:0000313" key="2">
    <source>
        <dbReference type="EMBL" id="ALM95399.1"/>
    </source>
</evidence>
<dbReference type="EMBL" id="CP013121">
    <property type="protein sequence ID" value="ALM95399.1"/>
    <property type="molecule type" value="Genomic_DNA"/>
</dbReference>
<sequence length="374" mass="43408">MIEKYDKIIIGAGIYGMYAAKKILEKKPDTKVLIIEVEKEPFNRGSYINQARLHNGYHYPRSYSTASKSAKYFERFYNDFKKGINDSFTKIYAVASDYSWTNGEQFQKFCDNLNIKCDEIPKGKYFNKNTIDKAFLTKEYSFDAKIIGEMLYEDLKEKGCNFKFETKIIEIKKGDKEYIFKTKNSEEYRAPFVLNATYAGINKIHNFLGFEYLPIKYELCEVILCEVSDNIKNVGLTVMDGPFFSLMPFGLTGYHSITTVSRTPHFTSYDELPPYDCSGDEEYKNSEEHKKACIHCNIFPKTAFPEMVQIAKKFLNEDIDIKYVKSLFTIKPILVASEIDDSRPTVIKQYSQNPDFYTVFSGKINTMYDLDEIL</sequence>
<dbReference type="InterPro" id="IPR036188">
    <property type="entry name" value="FAD/NAD-bd_sf"/>
</dbReference>
<proteinExistence type="predicted"/>
<dbReference type="Proteomes" id="UP000067061">
    <property type="component" value="Chromosome"/>
</dbReference>
<accession>A0AAC8WHP8</accession>
<protein>
    <submittedName>
        <fullName evidence="2">Amino acid oxidase</fullName>
    </submittedName>
</protein>
<dbReference type="PANTHER" id="PTHR42720">
    <property type="entry name" value="GLYCEROL-3-PHOSPHATE DEHYDROGENASE"/>
    <property type="match status" value="1"/>
</dbReference>
<reference evidence="2 3" key="1">
    <citation type="submission" date="2015-11" db="EMBL/GenBank/DDBJ databases">
        <authorList>
            <person name="Kook J.-K."/>
            <person name="Park S.-N."/>
            <person name="Lim Y.K."/>
            <person name="Jo E."/>
        </authorList>
    </citation>
    <scope>NUCLEOTIDE SEQUENCE [LARGE SCALE GENOMIC DNA]</scope>
    <source>
        <strain evidence="2 3">ChDC F306</strain>
    </source>
</reference>
<dbReference type="PANTHER" id="PTHR42720:SF1">
    <property type="entry name" value="GLYCEROL 3-PHOSPHATE OXIDASE"/>
    <property type="match status" value="1"/>
</dbReference>
<dbReference type="Gene3D" id="3.50.50.60">
    <property type="entry name" value="FAD/NAD(P)-binding domain"/>
    <property type="match status" value="1"/>
</dbReference>
<organism evidence="2 3">
    <name type="scientific">Fusobacterium nucleatum subsp. polymorphum</name>
    <name type="common">Fusobacterium polymorphum</name>
    <dbReference type="NCBI Taxonomy" id="76857"/>
    <lineage>
        <taxon>Bacteria</taxon>
        <taxon>Fusobacteriati</taxon>
        <taxon>Fusobacteriota</taxon>
        <taxon>Fusobacteriia</taxon>
        <taxon>Fusobacteriales</taxon>
        <taxon>Fusobacteriaceae</taxon>
        <taxon>Fusobacterium</taxon>
    </lineage>
</organism>
<dbReference type="InterPro" id="IPR006076">
    <property type="entry name" value="FAD-dep_OxRdtase"/>
</dbReference>
<dbReference type="Gene3D" id="3.30.9.10">
    <property type="entry name" value="D-Amino Acid Oxidase, subunit A, domain 2"/>
    <property type="match status" value="1"/>
</dbReference>
<gene>
    <name evidence="2" type="ORF">RO02_08785</name>
</gene>
<dbReference type="RefSeq" id="WP_060496881.1">
    <property type="nucleotide sequence ID" value="NZ_CP013328.1"/>
</dbReference>
<name>A0AAC8WHP8_FUSNP</name>
<feature type="domain" description="FAD dependent oxidoreductase" evidence="1">
    <location>
        <begin position="8"/>
        <end position="219"/>
    </location>
</feature>